<dbReference type="EMBL" id="MZGU01000001">
    <property type="protein sequence ID" value="PWB87267.1"/>
    <property type="molecule type" value="Genomic_DNA"/>
</dbReference>
<dbReference type="Gene3D" id="3.30.70.240">
    <property type="match status" value="1"/>
</dbReference>
<dbReference type="NCBIfam" id="TIGR01573">
    <property type="entry name" value="cas2"/>
    <property type="match status" value="1"/>
</dbReference>
<evidence type="ECO:0000313" key="8">
    <source>
        <dbReference type="EMBL" id="PWB87267.1"/>
    </source>
</evidence>
<comment type="similarity">
    <text evidence="7">Belongs to the CRISPR-associated endoribonuclease Cas2 protein family.</text>
</comment>
<feature type="binding site" evidence="7">
    <location>
        <position position="8"/>
    </location>
    <ligand>
        <name>Mg(2+)</name>
        <dbReference type="ChEBI" id="CHEBI:18420"/>
        <note>catalytic</note>
    </ligand>
</feature>
<evidence type="ECO:0000256" key="7">
    <source>
        <dbReference type="HAMAP-Rule" id="MF_01471"/>
    </source>
</evidence>
<evidence type="ECO:0000256" key="3">
    <source>
        <dbReference type="ARBA" id="ARBA00022759"/>
    </source>
</evidence>
<dbReference type="EC" id="3.1.-.-" evidence="7"/>
<evidence type="ECO:0000256" key="6">
    <source>
        <dbReference type="ARBA" id="ARBA00023118"/>
    </source>
</evidence>
<keyword evidence="4 7" id="KW-0378">Hydrolase</keyword>
<dbReference type="GO" id="GO:0016787">
    <property type="term" value="F:hydrolase activity"/>
    <property type="evidence" value="ECO:0007669"/>
    <property type="project" value="UniProtKB-KW"/>
</dbReference>
<protein>
    <recommendedName>
        <fullName evidence="7">CRISPR-associated endoribonuclease Cas2</fullName>
        <ecNumber evidence="7">3.1.-.-</ecNumber>
    </recommendedName>
</protein>
<evidence type="ECO:0000256" key="4">
    <source>
        <dbReference type="ARBA" id="ARBA00022801"/>
    </source>
</evidence>
<keyword evidence="6 7" id="KW-0051">Antiviral defense</keyword>
<dbReference type="GO" id="GO:0051607">
    <property type="term" value="P:defense response to virus"/>
    <property type="evidence" value="ECO:0007669"/>
    <property type="project" value="UniProtKB-UniRule"/>
</dbReference>
<dbReference type="HAMAP" id="MF_01471">
    <property type="entry name" value="Cas2"/>
    <property type="match status" value="1"/>
</dbReference>
<gene>
    <name evidence="8" type="primary">cas2_1</name>
    <name evidence="7" type="synonym">cas2</name>
    <name evidence="8" type="ORF">MBBWO_00450</name>
</gene>
<comment type="function">
    <text evidence="7">CRISPR (clustered regularly interspaced short palindromic repeat), is an adaptive immune system that provides protection against mobile genetic elements (viruses, transposable elements and conjugative plasmids). CRISPR clusters contain sequences complementary to antecedent mobile elements and target invading nucleic acids. CRISPR clusters are transcribed and processed into CRISPR RNA (crRNA). Functions as a ssRNA-specific endoribonuclease. Involved in the integration of spacer DNA into the CRISPR cassette.</text>
</comment>
<keyword evidence="9" id="KW-1185">Reference proteome</keyword>
<evidence type="ECO:0000256" key="5">
    <source>
        <dbReference type="ARBA" id="ARBA00022842"/>
    </source>
</evidence>
<organism evidence="8 9">
    <name type="scientific">Methanobrevibacter woesei</name>
    <dbReference type="NCBI Taxonomy" id="190976"/>
    <lineage>
        <taxon>Archaea</taxon>
        <taxon>Methanobacteriati</taxon>
        <taxon>Methanobacteriota</taxon>
        <taxon>Methanomada group</taxon>
        <taxon>Methanobacteria</taxon>
        <taxon>Methanobacteriales</taxon>
        <taxon>Methanobacteriaceae</taxon>
        <taxon>Methanobrevibacter</taxon>
    </lineage>
</organism>
<comment type="cofactor">
    <cofactor evidence="7">
        <name>Mg(2+)</name>
        <dbReference type="ChEBI" id="CHEBI:18420"/>
    </cofactor>
</comment>
<keyword evidence="1 7" id="KW-0540">Nuclease</keyword>
<evidence type="ECO:0000256" key="1">
    <source>
        <dbReference type="ARBA" id="ARBA00022722"/>
    </source>
</evidence>
<dbReference type="OrthoDB" id="75992at2157"/>
<dbReference type="SUPFAM" id="SSF143430">
    <property type="entry name" value="TTP0101/SSO1404-like"/>
    <property type="match status" value="1"/>
</dbReference>
<dbReference type="GO" id="GO:0043571">
    <property type="term" value="P:maintenance of CRISPR repeat elements"/>
    <property type="evidence" value="ECO:0007669"/>
    <property type="project" value="UniProtKB-UniRule"/>
</dbReference>
<dbReference type="GO" id="GO:0004521">
    <property type="term" value="F:RNA endonuclease activity"/>
    <property type="evidence" value="ECO:0007669"/>
    <property type="project" value="InterPro"/>
</dbReference>
<dbReference type="Proteomes" id="UP000245577">
    <property type="component" value="Unassembled WGS sequence"/>
</dbReference>
<sequence length="91" mass="10792">MNILIIFEMRFKQDTNILTGILDYYGFKKITETSYSTDLSNIEFKELKRKIKEKNIKKGFIMIIPLCKGCYNKIETIGKEILSENKWYVVL</sequence>
<keyword evidence="3 7" id="KW-0255">Endonuclease</keyword>
<accession>A0A2U1S9V2</accession>
<reference evidence="8 9" key="1">
    <citation type="submission" date="2017-03" db="EMBL/GenBank/DDBJ databases">
        <title>Genome sequence of Methanobrevibacter wosei.</title>
        <authorList>
            <person name="Poehlein A."/>
            <person name="Seedorf H."/>
            <person name="Daniel R."/>
        </authorList>
    </citation>
    <scope>NUCLEOTIDE SEQUENCE [LARGE SCALE GENOMIC DNA]</scope>
    <source>
        <strain evidence="8 9">DSM 11979</strain>
    </source>
</reference>
<keyword evidence="5 7" id="KW-0460">Magnesium</keyword>
<comment type="caution">
    <text evidence="8">The sequence shown here is derived from an EMBL/GenBank/DDBJ whole genome shotgun (WGS) entry which is preliminary data.</text>
</comment>
<dbReference type="InterPro" id="IPR021127">
    <property type="entry name" value="CRISPR_associated_Cas2"/>
</dbReference>
<dbReference type="RefSeq" id="WP_116668878.1">
    <property type="nucleotide sequence ID" value="NZ_JALEWY010000001.1"/>
</dbReference>
<keyword evidence="2 7" id="KW-0479">Metal-binding</keyword>
<name>A0A2U1S9V2_9EURY</name>
<dbReference type="GO" id="GO:0046872">
    <property type="term" value="F:metal ion binding"/>
    <property type="evidence" value="ECO:0007669"/>
    <property type="project" value="UniProtKB-UniRule"/>
</dbReference>
<comment type="subunit">
    <text evidence="7">Homodimer, forms a heterotetramer with a Cas1 homodimer.</text>
</comment>
<dbReference type="AlphaFoldDB" id="A0A2U1S9V2"/>
<evidence type="ECO:0000256" key="2">
    <source>
        <dbReference type="ARBA" id="ARBA00022723"/>
    </source>
</evidence>
<proteinExistence type="inferred from homology"/>
<evidence type="ECO:0000313" key="9">
    <source>
        <dbReference type="Proteomes" id="UP000245577"/>
    </source>
</evidence>